<dbReference type="AlphaFoldDB" id="A0AAI8CM17"/>
<dbReference type="InterPro" id="IPR036104">
    <property type="entry name" value="BFN_sf"/>
</dbReference>
<gene>
    <name evidence="3" type="ORF">NA23_06580</name>
</gene>
<dbReference type="EMBL" id="CP014334">
    <property type="protein sequence ID" value="AMW32953.1"/>
    <property type="molecule type" value="Genomic_DNA"/>
</dbReference>
<dbReference type="PANTHER" id="PTHR15160:SF1">
    <property type="entry name" value="VON HIPPEL-LINDAU DISEASE TUMOR SUPPRESSOR"/>
    <property type="match status" value="1"/>
</dbReference>
<evidence type="ECO:0000259" key="2">
    <source>
        <dbReference type="PROSITE" id="PS51658"/>
    </source>
</evidence>
<accession>A0AAI8CM17</accession>
<dbReference type="RefSeq" id="WP_033191953.1">
    <property type="nucleotide sequence ID" value="NZ_CP014334.2"/>
</dbReference>
<dbReference type="PANTHER" id="PTHR15160">
    <property type="entry name" value="VON HIPPEL-LINDAU PROTEIN"/>
    <property type="match status" value="1"/>
</dbReference>
<name>A0AAI8CM17_FERIS</name>
<evidence type="ECO:0000313" key="4">
    <source>
        <dbReference type="Proteomes" id="UP000093740"/>
    </source>
</evidence>
<proteinExistence type="predicted"/>
<keyword evidence="4" id="KW-1185">Reference proteome</keyword>
<dbReference type="PROSITE" id="PS51658">
    <property type="entry name" value="BFN"/>
    <property type="match status" value="1"/>
</dbReference>
<sequence length="205" mass="23221">MKRAFVKALVLDKVSNTPVVLLGIENTKKILPIWIGACEASVMAIAIEKVPFDRPLTHDLIVTLVSELSLRIERFVIHSIKDNVFYAKIVLRDLVVSEQEAAEGMNPFIEIDARPSDCIILSLKTGAPLYVTNEIIATEAITFEDLNENENEEEFKKFIENLDISEFKKLLNDNPENFTDFGSDEDSQDNDEQDNDNNPDDFDDQ</sequence>
<dbReference type="Gene3D" id="3.10.690.10">
    <property type="entry name" value="Bifunctional nuclease domain"/>
    <property type="match status" value="1"/>
</dbReference>
<evidence type="ECO:0000313" key="3">
    <source>
        <dbReference type="EMBL" id="AMW32953.1"/>
    </source>
</evidence>
<dbReference type="GO" id="GO:0004518">
    <property type="term" value="F:nuclease activity"/>
    <property type="evidence" value="ECO:0007669"/>
    <property type="project" value="InterPro"/>
</dbReference>
<organism evidence="3 4">
    <name type="scientific">Fervidobacterium islandicum</name>
    <dbReference type="NCBI Taxonomy" id="2423"/>
    <lineage>
        <taxon>Bacteria</taxon>
        <taxon>Thermotogati</taxon>
        <taxon>Thermotogota</taxon>
        <taxon>Thermotogae</taxon>
        <taxon>Thermotogales</taxon>
        <taxon>Fervidobacteriaceae</taxon>
        <taxon>Fervidobacterium</taxon>
    </lineage>
</organism>
<feature type="domain" description="BFN" evidence="2">
    <location>
        <begin position="1"/>
        <end position="143"/>
    </location>
</feature>
<dbReference type="Proteomes" id="UP000093740">
    <property type="component" value="Chromosome"/>
</dbReference>
<dbReference type="Pfam" id="PF02577">
    <property type="entry name" value="BFN_dom"/>
    <property type="match status" value="1"/>
</dbReference>
<dbReference type="InterPro" id="IPR003729">
    <property type="entry name" value="Bi_nuclease_dom"/>
</dbReference>
<feature type="compositionally biased region" description="Acidic residues" evidence="1">
    <location>
        <begin position="182"/>
        <end position="205"/>
    </location>
</feature>
<evidence type="ECO:0000256" key="1">
    <source>
        <dbReference type="SAM" id="MobiDB-lite"/>
    </source>
</evidence>
<reference evidence="3 4" key="1">
    <citation type="journal article" date="2015" name="Stand. Genomic Sci.">
        <title>Genome sequence of a native-feather degrading extremely thermophilic Eubacterium, Fervidobacterium islandicum AW-1.</title>
        <authorList>
            <person name="Lee Y.J."/>
            <person name="Jeong H."/>
            <person name="Park G.S."/>
            <person name="Kwak Y."/>
            <person name="Lee S.J."/>
            <person name="Lee S.J."/>
            <person name="Park M.K."/>
            <person name="Kim J.Y."/>
            <person name="Kang H.K."/>
            <person name="Shin J.H."/>
            <person name="Lee D.W."/>
        </authorList>
    </citation>
    <scope>NUCLEOTIDE SEQUENCE [LARGE SCALE GENOMIC DNA]</scope>
    <source>
        <strain evidence="3 4">AW-1</strain>
    </source>
</reference>
<feature type="region of interest" description="Disordered" evidence="1">
    <location>
        <begin position="175"/>
        <end position="205"/>
    </location>
</feature>
<dbReference type="KEGG" id="fia:NA23_06580"/>
<protein>
    <submittedName>
        <fullName evidence="3">Bifunctional nuclease family protein</fullName>
    </submittedName>
</protein>
<dbReference type="SUPFAM" id="SSF103256">
    <property type="entry name" value="Hypothetical protein TM0160"/>
    <property type="match status" value="1"/>
</dbReference>